<gene>
    <name evidence="2" type="ORF">N2K95_00970</name>
</gene>
<protein>
    <recommendedName>
        <fullName evidence="4">DUF3137 domain-containing protein</fullName>
    </recommendedName>
</protein>
<feature type="transmembrane region" description="Helical" evidence="1">
    <location>
        <begin position="39"/>
        <end position="58"/>
    </location>
</feature>
<keyword evidence="1" id="KW-0812">Transmembrane</keyword>
<sequence>MKKHLGWLIPLIGIIALYLLISVLSSAVMNSGMDDASKALTVLGMFLCWPIVSVILLIRAGNRAHRIFRAYRRSQGHLTKAEQAEEDVRQRYAQCWSAARTLTAGLATGHQPPSREVWGIVLEPGESVRLDISAEYARFYGVDGSYVHTSGFFWGSPAFVLAGAGVTALANTARRRSAEAASRQQWREVQHTQMFLTERRIICQANGRWLSFYYSQVSACYPEPENNSLVLEFHSAEPLLIGGAQAPLAIAYTVWALYGERGLTGHPGMRSLRS</sequence>
<proteinExistence type="predicted"/>
<evidence type="ECO:0000256" key="1">
    <source>
        <dbReference type="SAM" id="Phobius"/>
    </source>
</evidence>
<keyword evidence="1" id="KW-0472">Membrane</keyword>
<dbReference type="RefSeq" id="WP_260652521.1">
    <property type="nucleotide sequence ID" value="NZ_CP104275.1"/>
</dbReference>
<evidence type="ECO:0000313" key="2">
    <source>
        <dbReference type="EMBL" id="UWX97309.1"/>
    </source>
</evidence>
<name>A0ABY5YTH6_9MICC</name>
<organism evidence="2 3">
    <name type="scientific">Arthrobacter zhaoxinii</name>
    <dbReference type="NCBI Taxonomy" id="2964616"/>
    <lineage>
        <taxon>Bacteria</taxon>
        <taxon>Bacillati</taxon>
        <taxon>Actinomycetota</taxon>
        <taxon>Actinomycetes</taxon>
        <taxon>Micrococcales</taxon>
        <taxon>Micrococcaceae</taxon>
        <taxon>Arthrobacter</taxon>
    </lineage>
</organism>
<keyword evidence="1" id="KW-1133">Transmembrane helix</keyword>
<keyword evidence="3" id="KW-1185">Reference proteome</keyword>
<dbReference type="Proteomes" id="UP001059859">
    <property type="component" value="Chromosome"/>
</dbReference>
<evidence type="ECO:0008006" key="4">
    <source>
        <dbReference type="Google" id="ProtNLM"/>
    </source>
</evidence>
<accession>A0ABY5YTH6</accession>
<dbReference type="EMBL" id="CP104275">
    <property type="protein sequence ID" value="UWX97309.1"/>
    <property type="molecule type" value="Genomic_DNA"/>
</dbReference>
<reference evidence="2" key="1">
    <citation type="submission" date="2022-09" db="EMBL/GenBank/DDBJ databases">
        <title>Novel species in genus Arthrobacter.</title>
        <authorList>
            <person name="Liu Y."/>
        </authorList>
    </citation>
    <scope>NUCLEOTIDE SEQUENCE</scope>
    <source>
        <strain evidence="2">Zg-Y815</strain>
    </source>
</reference>
<evidence type="ECO:0000313" key="3">
    <source>
        <dbReference type="Proteomes" id="UP001059859"/>
    </source>
</evidence>
<feature type="transmembrane region" description="Helical" evidence="1">
    <location>
        <begin position="7"/>
        <end position="27"/>
    </location>
</feature>